<evidence type="ECO:0000313" key="1">
    <source>
        <dbReference type="EMBL" id="KKK64932.1"/>
    </source>
</evidence>
<proteinExistence type="predicted"/>
<dbReference type="AlphaFoldDB" id="A0A0F8X756"/>
<protein>
    <submittedName>
        <fullName evidence="1">Uncharacterized protein</fullName>
    </submittedName>
</protein>
<name>A0A0F8X756_9ZZZZ</name>
<dbReference type="EMBL" id="LAZR01060797">
    <property type="protein sequence ID" value="KKK64932.1"/>
    <property type="molecule type" value="Genomic_DNA"/>
</dbReference>
<organism evidence="1">
    <name type="scientific">marine sediment metagenome</name>
    <dbReference type="NCBI Taxonomy" id="412755"/>
    <lineage>
        <taxon>unclassified sequences</taxon>
        <taxon>metagenomes</taxon>
        <taxon>ecological metagenomes</taxon>
    </lineage>
</organism>
<comment type="caution">
    <text evidence="1">The sequence shown here is derived from an EMBL/GenBank/DDBJ whole genome shotgun (WGS) entry which is preliminary data.</text>
</comment>
<accession>A0A0F8X756</accession>
<reference evidence="1" key="1">
    <citation type="journal article" date="2015" name="Nature">
        <title>Complex archaea that bridge the gap between prokaryotes and eukaryotes.</title>
        <authorList>
            <person name="Spang A."/>
            <person name="Saw J.H."/>
            <person name="Jorgensen S.L."/>
            <person name="Zaremba-Niedzwiedzka K."/>
            <person name="Martijn J."/>
            <person name="Lind A.E."/>
            <person name="van Eijk R."/>
            <person name="Schleper C."/>
            <person name="Guy L."/>
            <person name="Ettema T.J."/>
        </authorList>
    </citation>
    <scope>NUCLEOTIDE SEQUENCE</scope>
</reference>
<gene>
    <name evidence="1" type="ORF">LCGC14_2979210</name>
</gene>
<sequence>MYYIDMNTTQTTKERAGAVVISALQGLQTQYLDEQHSADALVDEQTRNLQALVRAAATLTPSAQAQFCQYFVLDFALDGQLYVRRGAHQRAAAHLMAEAAAAGIVVVG</sequence>